<evidence type="ECO:0000313" key="3">
    <source>
        <dbReference type="Proteomes" id="UP000466024"/>
    </source>
</evidence>
<reference evidence="2 3" key="1">
    <citation type="submission" date="2019-08" db="EMBL/GenBank/DDBJ databases">
        <title>Bioinformatics analysis of the strain L3 and L5.</title>
        <authorList>
            <person name="Li X."/>
        </authorList>
    </citation>
    <scope>NUCLEOTIDE SEQUENCE [LARGE SCALE GENOMIC DNA]</scope>
    <source>
        <strain evidence="2 3">L3</strain>
    </source>
</reference>
<dbReference type="SUPFAM" id="SSF88713">
    <property type="entry name" value="Glycoside hydrolase/deacetylase"/>
    <property type="match status" value="1"/>
</dbReference>
<dbReference type="PANTHER" id="PTHR47561">
    <property type="entry name" value="POLYSACCHARIDE DEACETYLASE FAMILY PROTEIN (AFU_ORTHOLOGUE AFUA_6G05030)"/>
    <property type="match status" value="1"/>
</dbReference>
<dbReference type="GO" id="GO:0016810">
    <property type="term" value="F:hydrolase activity, acting on carbon-nitrogen (but not peptide) bonds"/>
    <property type="evidence" value="ECO:0007669"/>
    <property type="project" value="InterPro"/>
</dbReference>
<comment type="caution">
    <text evidence="2">The sequence shown here is derived from an EMBL/GenBank/DDBJ whole genome shotgun (WGS) entry which is preliminary data.</text>
</comment>
<gene>
    <name evidence="2" type="ORF">F0A16_18350</name>
</gene>
<dbReference type="AlphaFoldDB" id="A0A640WBB6"/>
<evidence type="ECO:0000313" key="2">
    <source>
        <dbReference type="EMBL" id="KAA0016000.1"/>
    </source>
</evidence>
<dbReference type="Gene3D" id="3.20.20.370">
    <property type="entry name" value="Glycoside hydrolase/deacetylase"/>
    <property type="match status" value="1"/>
</dbReference>
<dbReference type="Proteomes" id="UP000466024">
    <property type="component" value="Unassembled WGS sequence"/>
</dbReference>
<dbReference type="PANTHER" id="PTHR47561:SF1">
    <property type="entry name" value="POLYSACCHARIDE DEACETYLASE FAMILY PROTEIN (AFU_ORTHOLOGUE AFUA_6G05030)"/>
    <property type="match status" value="1"/>
</dbReference>
<dbReference type="Pfam" id="PF01522">
    <property type="entry name" value="Polysacc_deac_1"/>
    <property type="match status" value="1"/>
</dbReference>
<proteinExistence type="predicted"/>
<name>A0A640WBB6_9GAMM</name>
<sequence>MPDNIDQVWPGAMRSAVVLTVDYSDVLGILAQVPAMAGREKSLSVWRYGSQRGVERLLARLDDAGLRTSWLLPGRLAETHGTLVDDIATAGHEIACAGYEYEDFSALTPQDQIQVLWRGRDALAARTGISPTGFRLPLGAWAPGFELELVRAGFTWSSSWRGDDLPYRHPEAGGLIELPLHYELDDDAYLAFNLSPPVPPGQSRIAGYRETLANWQADLDGFHRLGLCAVMRLHPELIGTPGRAGLLRELLAGLRDQPMRWVATGHEVARWWATNGPDIPSDHPACVFQHYRSEPQ</sequence>
<evidence type="ECO:0000259" key="1">
    <source>
        <dbReference type="Pfam" id="PF01522"/>
    </source>
</evidence>
<dbReference type="InterPro" id="IPR011330">
    <property type="entry name" value="Glyco_hydro/deAcase_b/a-brl"/>
</dbReference>
<protein>
    <submittedName>
        <fullName evidence="2">Polysaccharide deacetylase family protein</fullName>
    </submittedName>
</protein>
<accession>A0A640WBB6</accession>
<dbReference type="GO" id="GO:0005975">
    <property type="term" value="P:carbohydrate metabolic process"/>
    <property type="evidence" value="ECO:0007669"/>
    <property type="project" value="InterPro"/>
</dbReference>
<dbReference type="InterPro" id="IPR002509">
    <property type="entry name" value="NODB_dom"/>
</dbReference>
<organism evidence="2 3">
    <name type="scientific">Salinicola corii</name>
    <dbReference type="NCBI Taxonomy" id="2606937"/>
    <lineage>
        <taxon>Bacteria</taxon>
        <taxon>Pseudomonadati</taxon>
        <taxon>Pseudomonadota</taxon>
        <taxon>Gammaproteobacteria</taxon>
        <taxon>Oceanospirillales</taxon>
        <taxon>Halomonadaceae</taxon>
        <taxon>Salinicola</taxon>
    </lineage>
</organism>
<dbReference type="RefSeq" id="WP_149436934.1">
    <property type="nucleotide sequence ID" value="NZ_VTPX01000014.1"/>
</dbReference>
<dbReference type="EMBL" id="VTPX01000014">
    <property type="protein sequence ID" value="KAA0016000.1"/>
    <property type="molecule type" value="Genomic_DNA"/>
</dbReference>
<feature type="domain" description="NodB homology" evidence="1">
    <location>
        <begin position="49"/>
        <end position="154"/>
    </location>
</feature>
<keyword evidence="3" id="KW-1185">Reference proteome</keyword>